<protein>
    <submittedName>
        <fullName evidence="1">Uncharacterized protein</fullName>
    </submittedName>
</protein>
<sequence>MADGIKEATNANRMHKCHCRTKLYAEQRQLKIMRYLRLLKQTVMDNLKAVKTYDKNIFRSRITKYNRC</sequence>
<name>A0A8E1QXN5_9BACT</name>
<organism evidence="1 2">
    <name type="scientific">Xylanibacter rarus</name>
    <dbReference type="NCBI Taxonomy" id="1676614"/>
    <lineage>
        <taxon>Bacteria</taxon>
        <taxon>Pseudomonadati</taxon>
        <taxon>Bacteroidota</taxon>
        <taxon>Bacteroidia</taxon>
        <taxon>Bacteroidales</taxon>
        <taxon>Prevotellaceae</taxon>
        <taxon>Xylanibacter</taxon>
    </lineage>
</organism>
<dbReference type="EMBL" id="LFQU01000010">
    <property type="protein sequence ID" value="KOO68671.1"/>
    <property type="molecule type" value="Genomic_DNA"/>
</dbReference>
<evidence type="ECO:0000313" key="1">
    <source>
        <dbReference type="EMBL" id="KOO68671.1"/>
    </source>
</evidence>
<accession>A0A8E1QXN5</accession>
<dbReference type="Proteomes" id="UP000036951">
    <property type="component" value="Unassembled WGS sequence"/>
</dbReference>
<reference evidence="1 2" key="1">
    <citation type="submission" date="2015-06" db="EMBL/GenBank/DDBJ databases">
        <title>Prevotella sp. 109, sp. nov., a novel member of the family Prevotellaceae isolated from human faeces.</title>
        <authorList>
            <person name="Shkoporov A.N."/>
            <person name="Chaplin A.V."/>
            <person name="Kafarskaia L.I."/>
            <person name="Efimov B.A."/>
        </authorList>
    </citation>
    <scope>NUCLEOTIDE SEQUENCE [LARGE SCALE GENOMIC DNA]</scope>
    <source>
        <strain evidence="1 2">109</strain>
    </source>
</reference>
<gene>
    <name evidence="1" type="ORF">ACU52_06620</name>
</gene>
<dbReference type="AlphaFoldDB" id="A0A8E1QXN5"/>
<evidence type="ECO:0000313" key="2">
    <source>
        <dbReference type="Proteomes" id="UP000036951"/>
    </source>
</evidence>
<proteinExistence type="predicted"/>
<keyword evidence="2" id="KW-1185">Reference proteome</keyword>
<comment type="caution">
    <text evidence="1">The sequence shown here is derived from an EMBL/GenBank/DDBJ whole genome shotgun (WGS) entry which is preliminary data.</text>
</comment>